<gene>
    <name evidence="3" type="ORF">GCM10023235_31500</name>
</gene>
<feature type="compositionally biased region" description="Low complexity" evidence="1">
    <location>
        <begin position="163"/>
        <end position="176"/>
    </location>
</feature>
<dbReference type="EMBL" id="BAABIS010000001">
    <property type="protein sequence ID" value="GAA4852113.1"/>
    <property type="molecule type" value="Genomic_DNA"/>
</dbReference>
<reference evidence="4" key="1">
    <citation type="journal article" date="2019" name="Int. J. Syst. Evol. Microbiol.">
        <title>The Global Catalogue of Microorganisms (GCM) 10K type strain sequencing project: providing services to taxonomists for standard genome sequencing and annotation.</title>
        <authorList>
            <consortium name="The Broad Institute Genomics Platform"/>
            <consortium name="The Broad Institute Genome Sequencing Center for Infectious Disease"/>
            <person name="Wu L."/>
            <person name="Ma J."/>
        </authorList>
    </citation>
    <scope>NUCLEOTIDE SEQUENCE [LARGE SCALE GENOMIC DNA]</scope>
    <source>
        <strain evidence="4">JCM 13006</strain>
    </source>
</reference>
<organism evidence="3 4">
    <name type="scientific">Kitasatospora terrestris</name>
    <dbReference type="NCBI Taxonomy" id="258051"/>
    <lineage>
        <taxon>Bacteria</taxon>
        <taxon>Bacillati</taxon>
        <taxon>Actinomycetota</taxon>
        <taxon>Actinomycetes</taxon>
        <taxon>Kitasatosporales</taxon>
        <taxon>Streptomycetaceae</taxon>
        <taxon>Kitasatospora</taxon>
    </lineage>
</organism>
<evidence type="ECO:0008006" key="5">
    <source>
        <dbReference type="Google" id="ProtNLM"/>
    </source>
</evidence>
<keyword evidence="4" id="KW-1185">Reference proteome</keyword>
<evidence type="ECO:0000256" key="2">
    <source>
        <dbReference type="SAM" id="SignalP"/>
    </source>
</evidence>
<feature type="region of interest" description="Disordered" evidence="1">
    <location>
        <begin position="86"/>
        <end position="190"/>
    </location>
</feature>
<dbReference type="RefSeq" id="WP_345697458.1">
    <property type="nucleotide sequence ID" value="NZ_BAABIS010000001.1"/>
</dbReference>
<dbReference type="Proteomes" id="UP001501752">
    <property type="component" value="Unassembled WGS sequence"/>
</dbReference>
<protein>
    <recommendedName>
        <fullName evidence="5">ATP-binding protein</fullName>
    </recommendedName>
</protein>
<sequence length="190" mass="16976">MKQATLKAAGTAALGAAIAVVAAGSASAAAPGGLGLPTSALTNPGLTGAATGAVAKVPGGDQVTQVAGTLNPDVAAPLAPAPAAQAPAAQAPAAQAPAAQAPAAQAPAAEAPAAQAPVEQAPAAQAQLADPAAAMPAMPDAPAAANRVGGLDSVPGGQGLAKTPVGGVVGTLSGLSPTGGGAPSLPGLGG</sequence>
<evidence type="ECO:0000256" key="1">
    <source>
        <dbReference type="SAM" id="MobiDB-lite"/>
    </source>
</evidence>
<evidence type="ECO:0000313" key="3">
    <source>
        <dbReference type="EMBL" id="GAA4852113.1"/>
    </source>
</evidence>
<comment type="caution">
    <text evidence="3">The sequence shown here is derived from an EMBL/GenBank/DDBJ whole genome shotgun (WGS) entry which is preliminary data.</text>
</comment>
<name>A0ABP9DPX3_9ACTN</name>
<feature type="compositionally biased region" description="Gly residues" evidence="1">
    <location>
        <begin position="177"/>
        <end position="190"/>
    </location>
</feature>
<feature type="compositionally biased region" description="Low complexity" evidence="1">
    <location>
        <begin position="86"/>
        <end position="145"/>
    </location>
</feature>
<feature type="chain" id="PRO_5045157175" description="ATP-binding protein" evidence="2">
    <location>
        <begin position="29"/>
        <end position="190"/>
    </location>
</feature>
<accession>A0ABP9DPX3</accession>
<proteinExistence type="predicted"/>
<feature type="signal peptide" evidence="2">
    <location>
        <begin position="1"/>
        <end position="28"/>
    </location>
</feature>
<keyword evidence="2" id="KW-0732">Signal</keyword>
<evidence type="ECO:0000313" key="4">
    <source>
        <dbReference type="Proteomes" id="UP001501752"/>
    </source>
</evidence>